<organism evidence="4 5">
    <name type="scientific">Thermoflavifilum thermophilum</name>
    <dbReference type="NCBI Taxonomy" id="1393122"/>
    <lineage>
        <taxon>Bacteria</taxon>
        <taxon>Pseudomonadati</taxon>
        <taxon>Bacteroidota</taxon>
        <taxon>Chitinophagia</taxon>
        <taxon>Chitinophagales</taxon>
        <taxon>Chitinophagaceae</taxon>
        <taxon>Thermoflavifilum</taxon>
    </lineage>
</organism>
<evidence type="ECO:0000256" key="2">
    <source>
        <dbReference type="ARBA" id="ARBA00023315"/>
    </source>
</evidence>
<evidence type="ECO:0000259" key="3">
    <source>
        <dbReference type="Pfam" id="PF04389"/>
    </source>
</evidence>
<keyword evidence="1" id="KW-0808">Transferase</keyword>
<evidence type="ECO:0000313" key="4">
    <source>
        <dbReference type="EMBL" id="SFV30593.1"/>
    </source>
</evidence>
<dbReference type="GO" id="GO:0008270">
    <property type="term" value="F:zinc ion binding"/>
    <property type="evidence" value="ECO:0007669"/>
    <property type="project" value="TreeGrafter"/>
</dbReference>
<dbReference type="PANTHER" id="PTHR12283">
    <property type="entry name" value="GLUTAMINYL-PEPTIDE CYCLOTRANSFERASE"/>
    <property type="match status" value="1"/>
</dbReference>
<keyword evidence="5" id="KW-1185">Reference proteome</keyword>
<feature type="domain" description="Peptidase M28" evidence="3">
    <location>
        <begin position="130"/>
        <end position="347"/>
    </location>
</feature>
<dbReference type="EMBL" id="FPCJ01000001">
    <property type="protein sequence ID" value="SFV30593.1"/>
    <property type="molecule type" value="Genomic_DNA"/>
</dbReference>
<protein>
    <submittedName>
        <fullName evidence="4">Peptidase family M28</fullName>
    </submittedName>
</protein>
<accession>A0A1I7N7N1</accession>
<dbReference type="OrthoDB" id="9773494at2"/>
<dbReference type="Pfam" id="PF04389">
    <property type="entry name" value="Peptidase_M28"/>
    <property type="match status" value="1"/>
</dbReference>
<dbReference type="STRING" id="1393122.SAMN05660895_0836"/>
<evidence type="ECO:0000313" key="5">
    <source>
        <dbReference type="Proteomes" id="UP000199537"/>
    </source>
</evidence>
<dbReference type="RefSeq" id="WP_092458135.1">
    <property type="nucleotide sequence ID" value="NZ_FPCJ01000001.1"/>
</dbReference>
<dbReference type="InterPro" id="IPR040234">
    <property type="entry name" value="QC/QCL"/>
</dbReference>
<name>A0A1I7N7N1_9BACT</name>
<reference evidence="5" key="1">
    <citation type="submission" date="2016-10" db="EMBL/GenBank/DDBJ databases">
        <authorList>
            <person name="Varghese N."/>
            <person name="Submissions S."/>
        </authorList>
    </citation>
    <scope>NUCLEOTIDE SEQUENCE [LARGE SCALE GENOMIC DNA]</scope>
    <source>
        <strain evidence="5">DSM 14807</strain>
    </source>
</reference>
<dbReference type="PANTHER" id="PTHR12283:SF6">
    <property type="entry name" value="GLUTAMINYL-PEPTIDE CYCLOTRANSFERASE-RELATED"/>
    <property type="match status" value="1"/>
</dbReference>
<keyword evidence="2" id="KW-0012">Acyltransferase</keyword>
<dbReference type="AlphaFoldDB" id="A0A1I7N7N1"/>
<evidence type="ECO:0000256" key="1">
    <source>
        <dbReference type="ARBA" id="ARBA00022679"/>
    </source>
</evidence>
<sequence length="354" mass="39613">MRLFKSFSVFPKRSFPRVSLSGRRVLLGLGIWALGSLMWSSGCHSRQSTSESASNSSFINPNITVPAFDADSAYAYVARQVQFGPRIPGTPAHAACGDWLIARMKNWADTVYVQQTTLTAWNHEKLPCVNIIASFNPAAKERLLLLAHWDTRPWADQDPNPANRKKPFPGADDGASGVAVLLETARQLHAHKPDIGIDLFLTDCEDYGSDSVAHSFCLGTQYWAQHPHVPGYVADYGILLDMVGGKNAHFYMEGQSQQFAGPQQTLFWNLANALGYSDFFRYDKINVTIEDDHQYVSQMAHIPCFDVIHLRDNPKNPFPAYWHTLQDNLDNIDRATLKAVGQTVLQVIYTHPAY</sequence>
<dbReference type="GO" id="GO:0016603">
    <property type="term" value="F:glutaminyl-peptide cyclotransferase activity"/>
    <property type="evidence" value="ECO:0007669"/>
    <property type="project" value="TreeGrafter"/>
</dbReference>
<dbReference type="Proteomes" id="UP000199537">
    <property type="component" value="Unassembled WGS sequence"/>
</dbReference>
<dbReference type="Gene3D" id="3.40.630.10">
    <property type="entry name" value="Zn peptidases"/>
    <property type="match status" value="1"/>
</dbReference>
<dbReference type="InterPro" id="IPR007484">
    <property type="entry name" value="Peptidase_M28"/>
</dbReference>
<proteinExistence type="predicted"/>
<gene>
    <name evidence="4" type="ORF">SAMN05660895_0836</name>
</gene>
<dbReference type="SUPFAM" id="SSF53187">
    <property type="entry name" value="Zn-dependent exopeptidases"/>
    <property type="match status" value="1"/>
</dbReference>